<dbReference type="InterPro" id="IPR004115">
    <property type="entry name" value="GAD-like_sf"/>
</dbReference>
<keyword evidence="9" id="KW-1185">Reference proteome</keyword>
<keyword evidence="3" id="KW-0547">Nucleotide-binding</keyword>
<evidence type="ECO:0000313" key="9">
    <source>
        <dbReference type="Proteomes" id="UP000002866"/>
    </source>
</evidence>
<dbReference type="KEGG" id="tbl:TBLA_0B04400"/>
<evidence type="ECO:0000256" key="6">
    <source>
        <dbReference type="ARBA" id="ARBA00023146"/>
    </source>
</evidence>
<dbReference type="OMA" id="DWPLLEW"/>
<dbReference type="NCBIfam" id="TIGR00459">
    <property type="entry name" value="aspS_bact"/>
    <property type="match status" value="1"/>
</dbReference>
<dbReference type="GO" id="GO:0005524">
    <property type="term" value="F:ATP binding"/>
    <property type="evidence" value="ECO:0007669"/>
    <property type="project" value="UniProtKB-KW"/>
</dbReference>
<dbReference type="SUPFAM" id="SSF50249">
    <property type="entry name" value="Nucleic acid-binding proteins"/>
    <property type="match status" value="1"/>
</dbReference>
<organism evidence="8 9">
    <name type="scientific">Henningerozyma blattae (strain ATCC 34711 / CBS 6284 / DSM 70876 / NBRC 10599 / NRRL Y-10934 / UCD 77-7)</name>
    <name type="common">Yeast</name>
    <name type="synonym">Tetrapisispora blattae</name>
    <dbReference type="NCBI Taxonomy" id="1071380"/>
    <lineage>
        <taxon>Eukaryota</taxon>
        <taxon>Fungi</taxon>
        <taxon>Dikarya</taxon>
        <taxon>Ascomycota</taxon>
        <taxon>Saccharomycotina</taxon>
        <taxon>Saccharomycetes</taxon>
        <taxon>Saccharomycetales</taxon>
        <taxon>Saccharomycetaceae</taxon>
        <taxon>Henningerozyma</taxon>
    </lineage>
</organism>
<dbReference type="GO" id="GO:0005739">
    <property type="term" value="C:mitochondrion"/>
    <property type="evidence" value="ECO:0007669"/>
    <property type="project" value="EnsemblFungi"/>
</dbReference>
<dbReference type="InterPro" id="IPR004524">
    <property type="entry name" value="Asp-tRNA-ligase_1"/>
</dbReference>
<dbReference type="SUPFAM" id="SSF55681">
    <property type="entry name" value="Class II aaRS and biotin synthetases"/>
    <property type="match status" value="1"/>
</dbReference>
<dbReference type="InterPro" id="IPR006195">
    <property type="entry name" value="aa-tRNA-synth_II"/>
</dbReference>
<dbReference type="InterPro" id="IPR002312">
    <property type="entry name" value="Asp/Asn-tRNA-synth_IIb"/>
</dbReference>
<evidence type="ECO:0000256" key="1">
    <source>
        <dbReference type="ARBA" id="ARBA00006303"/>
    </source>
</evidence>
<keyword evidence="5" id="KW-0648">Protein biosynthesis</keyword>
<dbReference type="NCBIfam" id="NF001750">
    <property type="entry name" value="PRK00476.1"/>
    <property type="match status" value="1"/>
</dbReference>
<dbReference type="eggNOG" id="KOG2411">
    <property type="taxonomic scope" value="Eukaryota"/>
</dbReference>
<dbReference type="Gene3D" id="3.30.1360.30">
    <property type="entry name" value="GAD-like domain"/>
    <property type="match status" value="1"/>
</dbReference>
<dbReference type="EMBL" id="HE806317">
    <property type="protein sequence ID" value="CCH59277.1"/>
    <property type="molecule type" value="Genomic_DNA"/>
</dbReference>
<accession>I2GYS5</accession>
<dbReference type="Gene3D" id="2.40.50.140">
    <property type="entry name" value="Nucleic acid-binding proteins"/>
    <property type="match status" value="1"/>
</dbReference>
<dbReference type="FunCoup" id="I2GYS5">
    <property type="interactions" value="666"/>
</dbReference>
<reference evidence="8 9" key="1">
    <citation type="journal article" date="2011" name="Proc. Natl. Acad. Sci. U.S.A.">
        <title>Evolutionary erosion of yeast sex chromosomes by mating-type switching accidents.</title>
        <authorList>
            <person name="Gordon J.L."/>
            <person name="Armisen D."/>
            <person name="Proux-Wera E."/>
            <person name="Oheigeartaigh S.S."/>
            <person name="Byrne K.P."/>
            <person name="Wolfe K.H."/>
        </authorList>
    </citation>
    <scope>NUCLEOTIDE SEQUENCE [LARGE SCALE GENOMIC DNA]</scope>
    <source>
        <strain evidence="9">ATCC 34711 / CBS 6284 / DSM 70876 / NBRC 10599 / NRRL Y-10934 / UCD 77-7</strain>
    </source>
</reference>
<keyword evidence="6" id="KW-0030">Aminoacyl-tRNA synthetase</keyword>
<dbReference type="GO" id="GO:0004815">
    <property type="term" value="F:aspartate-tRNA ligase activity"/>
    <property type="evidence" value="ECO:0007669"/>
    <property type="project" value="EnsemblFungi"/>
</dbReference>
<evidence type="ECO:0000256" key="4">
    <source>
        <dbReference type="ARBA" id="ARBA00022840"/>
    </source>
</evidence>
<dbReference type="GeneID" id="14493785"/>
<dbReference type="InterPro" id="IPR004364">
    <property type="entry name" value="Aa-tRNA-synt_II"/>
</dbReference>
<protein>
    <recommendedName>
        <fullName evidence="7">Aminoacyl-transfer RNA synthetases class-II family profile domain-containing protein</fullName>
    </recommendedName>
</protein>
<dbReference type="OrthoDB" id="439710at2759"/>
<name>I2GYS5_HENB6</name>
<feature type="domain" description="Aminoacyl-transfer RNA synthetases class-II family profile" evidence="7">
    <location>
        <begin position="167"/>
        <end position="653"/>
    </location>
</feature>
<evidence type="ECO:0000259" key="7">
    <source>
        <dbReference type="PROSITE" id="PS50862"/>
    </source>
</evidence>
<evidence type="ECO:0000313" key="8">
    <source>
        <dbReference type="EMBL" id="CCH59277.1"/>
    </source>
</evidence>
<dbReference type="PROSITE" id="PS50862">
    <property type="entry name" value="AA_TRNA_LIGASE_II"/>
    <property type="match status" value="1"/>
</dbReference>
<comment type="similarity">
    <text evidence="1">Belongs to the class-II aminoacyl-tRNA synthetase family. Type 1 subfamily.</text>
</comment>
<dbReference type="PRINTS" id="PR01042">
    <property type="entry name" value="TRNASYNTHASP"/>
</dbReference>
<sequence length="671" mass="78144">MKNKLSTVFVRCVHTPSYEQIANKFRFLPREKTTTISQLDNYKVGEQVILNGWLLNKTKQLNKNLQFNKIRDINGDEIQIVDTLNCLKNRKMEDVIQITGKIQLKQKGKISASSIEKEIKLDKLQVLNASNEIPIQLSNVVEYPNEYRFLELRKRIQSRNYLWKRYEMIKFIRTELDLKNFIEIETPYLFKSTPEGASEFLVPTRQFNKSNNKVKMYALPQSPQQYKQLLMSSGINRYFQIAKCFRDEDLRKDRQPEFTQLDIENSFINDPNDIIQLIDDLIIKIWTRFSYKKKLKLLTWNDELKQFENLLESSLNSLYKMKYNYAMETYGIDKPDLRAPNLKIINLKNILLDLPPNKQNKQFPDIEIIVLRNAFDNKEVEESYNTRWSQILENPSNYNYRKPIVVAIQNETDKINWYKHCSDIFDISSDETNASHILNKSLKLNIGDIICCSTRQPNGKIFENPTPLGRLRQLVLESDIGSKLYFETPNDVSEWVIDFPLFNPVEKESTEKLDYPIYEENQLTSTHHPFTMANIDDISDKLLNAQNKIDKILETRGMHYDLVINGMEIGGGSIRIHDSELQEYIFKEILKVNNYEAKFGHLLKAFQMGTPPHGGIALGIDRLSTIICGVKSIRDVIAFPKNSIGSDLMVGSPSEVPDDTLARYKLQSQKE</sequence>
<dbReference type="PANTHER" id="PTHR22594:SF5">
    <property type="entry name" value="ASPARTATE--TRNA LIGASE, MITOCHONDRIAL"/>
    <property type="match status" value="1"/>
</dbReference>
<dbReference type="HOGENOM" id="CLU_014330_4_1_1"/>
<dbReference type="GO" id="GO:0070146">
    <property type="term" value="P:mitochondrial aspartyl-tRNA aminoacylation"/>
    <property type="evidence" value="ECO:0007669"/>
    <property type="project" value="EnsemblFungi"/>
</dbReference>
<dbReference type="Pfam" id="PF00152">
    <property type="entry name" value="tRNA-synt_2"/>
    <property type="match status" value="1"/>
</dbReference>
<dbReference type="Gene3D" id="3.30.930.10">
    <property type="entry name" value="Bira Bifunctional Protein, Domain 2"/>
    <property type="match status" value="1"/>
</dbReference>
<dbReference type="InterPro" id="IPR045864">
    <property type="entry name" value="aa-tRNA-synth_II/BPL/LPL"/>
</dbReference>
<evidence type="ECO:0000256" key="5">
    <source>
        <dbReference type="ARBA" id="ARBA00022917"/>
    </source>
</evidence>
<dbReference type="InterPro" id="IPR012340">
    <property type="entry name" value="NA-bd_OB-fold"/>
</dbReference>
<dbReference type="RefSeq" id="XP_004178796.1">
    <property type="nucleotide sequence ID" value="XM_004178748.1"/>
</dbReference>
<gene>
    <name evidence="8" type="primary">TBLA0B04400</name>
    <name evidence="8" type="ORF">TBLA_0B04400</name>
</gene>
<dbReference type="AlphaFoldDB" id="I2GYS5"/>
<dbReference type="STRING" id="1071380.I2GYS5"/>
<proteinExistence type="inferred from homology"/>
<dbReference type="Proteomes" id="UP000002866">
    <property type="component" value="Chromosome 2"/>
</dbReference>
<keyword evidence="4" id="KW-0067">ATP-binding</keyword>
<keyword evidence="2" id="KW-0436">Ligase</keyword>
<evidence type="ECO:0000256" key="3">
    <source>
        <dbReference type="ARBA" id="ARBA00022741"/>
    </source>
</evidence>
<evidence type="ECO:0000256" key="2">
    <source>
        <dbReference type="ARBA" id="ARBA00022598"/>
    </source>
</evidence>
<dbReference type="InParanoid" id="I2GYS5"/>
<dbReference type="HAMAP" id="MF_00044">
    <property type="entry name" value="Asp_tRNA_synth_type1"/>
    <property type="match status" value="1"/>
</dbReference>
<dbReference type="PANTHER" id="PTHR22594">
    <property type="entry name" value="ASPARTYL/LYSYL-TRNA SYNTHETASE"/>
    <property type="match status" value="1"/>
</dbReference>